<sequence length="142" mass="15307">MAHASTPAAGEVQLDTFYFQDGDCDNVIEDITPTIEEMAMPGSGPSETLLFDFEGVICNLTITGKLTIATSDRTEGEASVKTIEEQKAFLKALPNGFQSAVTLKSTFNSSGIKVMIKKIHFNEKSGDPNELIFTINLVEGQG</sequence>
<dbReference type="AlphaFoldDB" id="X1J912"/>
<organism evidence="1">
    <name type="scientific">marine sediment metagenome</name>
    <dbReference type="NCBI Taxonomy" id="412755"/>
    <lineage>
        <taxon>unclassified sequences</taxon>
        <taxon>metagenomes</taxon>
        <taxon>ecological metagenomes</taxon>
    </lineage>
</organism>
<accession>X1J912</accession>
<proteinExistence type="predicted"/>
<gene>
    <name evidence="1" type="ORF">S03H2_44046</name>
</gene>
<evidence type="ECO:0000313" key="1">
    <source>
        <dbReference type="EMBL" id="GAH74879.1"/>
    </source>
</evidence>
<protein>
    <submittedName>
        <fullName evidence="1">Uncharacterized protein</fullName>
    </submittedName>
</protein>
<dbReference type="EMBL" id="BARU01027520">
    <property type="protein sequence ID" value="GAH74879.1"/>
    <property type="molecule type" value="Genomic_DNA"/>
</dbReference>
<reference evidence="1" key="1">
    <citation type="journal article" date="2014" name="Front. Microbiol.">
        <title>High frequency of phylogenetically diverse reductive dehalogenase-homologous genes in deep subseafloor sedimentary metagenomes.</title>
        <authorList>
            <person name="Kawai M."/>
            <person name="Futagami T."/>
            <person name="Toyoda A."/>
            <person name="Takaki Y."/>
            <person name="Nishi S."/>
            <person name="Hori S."/>
            <person name="Arai W."/>
            <person name="Tsubouchi T."/>
            <person name="Morono Y."/>
            <person name="Uchiyama I."/>
            <person name="Ito T."/>
            <person name="Fujiyama A."/>
            <person name="Inagaki F."/>
            <person name="Takami H."/>
        </authorList>
    </citation>
    <scope>NUCLEOTIDE SEQUENCE</scope>
    <source>
        <strain evidence="1">Expedition CK06-06</strain>
    </source>
</reference>
<name>X1J912_9ZZZZ</name>
<comment type="caution">
    <text evidence="1">The sequence shown here is derived from an EMBL/GenBank/DDBJ whole genome shotgun (WGS) entry which is preliminary data.</text>
</comment>